<gene>
    <name evidence="1" type="ORF">FA95DRAFT_1578346</name>
</gene>
<protein>
    <submittedName>
        <fullName evidence="1">Uncharacterized protein</fullName>
    </submittedName>
</protein>
<reference evidence="1" key="2">
    <citation type="journal article" date="2022" name="New Phytol.">
        <title>Evolutionary transition to the ectomycorrhizal habit in the genomes of a hyperdiverse lineage of mushroom-forming fungi.</title>
        <authorList>
            <person name="Looney B."/>
            <person name="Miyauchi S."/>
            <person name="Morin E."/>
            <person name="Drula E."/>
            <person name="Courty P.E."/>
            <person name="Kohler A."/>
            <person name="Kuo A."/>
            <person name="LaButti K."/>
            <person name="Pangilinan J."/>
            <person name="Lipzen A."/>
            <person name="Riley R."/>
            <person name="Andreopoulos W."/>
            <person name="He G."/>
            <person name="Johnson J."/>
            <person name="Nolan M."/>
            <person name="Tritt A."/>
            <person name="Barry K.W."/>
            <person name="Grigoriev I.V."/>
            <person name="Nagy L.G."/>
            <person name="Hibbett D."/>
            <person name="Henrissat B."/>
            <person name="Matheny P.B."/>
            <person name="Labbe J."/>
            <person name="Martin F.M."/>
        </authorList>
    </citation>
    <scope>NUCLEOTIDE SEQUENCE</scope>
    <source>
        <strain evidence="1">FP105234-sp</strain>
    </source>
</reference>
<accession>A0ACB8R249</accession>
<organism evidence="1 2">
    <name type="scientific">Auriscalpium vulgare</name>
    <dbReference type="NCBI Taxonomy" id="40419"/>
    <lineage>
        <taxon>Eukaryota</taxon>
        <taxon>Fungi</taxon>
        <taxon>Dikarya</taxon>
        <taxon>Basidiomycota</taxon>
        <taxon>Agaricomycotina</taxon>
        <taxon>Agaricomycetes</taxon>
        <taxon>Russulales</taxon>
        <taxon>Auriscalpiaceae</taxon>
        <taxon>Auriscalpium</taxon>
    </lineage>
</organism>
<comment type="caution">
    <text evidence="1">The sequence shown here is derived from an EMBL/GenBank/DDBJ whole genome shotgun (WGS) entry which is preliminary data.</text>
</comment>
<proteinExistence type="predicted"/>
<reference evidence="1" key="1">
    <citation type="submission" date="2021-02" db="EMBL/GenBank/DDBJ databases">
        <authorList>
            <consortium name="DOE Joint Genome Institute"/>
            <person name="Ahrendt S."/>
            <person name="Looney B.P."/>
            <person name="Miyauchi S."/>
            <person name="Morin E."/>
            <person name="Drula E."/>
            <person name="Courty P.E."/>
            <person name="Chicoki N."/>
            <person name="Fauchery L."/>
            <person name="Kohler A."/>
            <person name="Kuo A."/>
            <person name="Labutti K."/>
            <person name="Pangilinan J."/>
            <person name="Lipzen A."/>
            <person name="Riley R."/>
            <person name="Andreopoulos W."/>
            <person name="He G."/>
            <person name="Johnson J."/>
            <person name="Barry K.W."/>
            <person name="Grigoriev I.V."/>
            <person name="Nagy L."/>
            <person name="Hibbett D."/>
            <person name="Henrissat B."/>
            <person name="Matheny P.B."/>
            <person name="Labbe J."/>
            <person name="Martin F."/>
        </authorList>
    </citation>
    <scope>NUCLEOTIDE SEQUENCE</scope>
    <source>
        <strain evidence="1">FP105234-sp</strain>
    </source>
</reference>
<dbReference type="Proteomes" id="UP000814033">
    <property type="component" value="Unassembled WGS sequence"/>
</dbReference>
<dbReference type="EMBL" id="MU276565">
    <property type="protein sequence ID" value="KAI0038199.1"/>
    <property type="molecule type" value="Genomic_DNA"/>
</dbReference>
<keyword evidence="2" id="KW-1185">Reference proteome</keyword>
<evidence type="ECO:0000313" key="1">
    <source>
        <dbReference type="EMBL" id="KAI0038199.1"/>
    </source>
</evidence>
<evidence type="ECO:0000313" key="2">
    <source>
        <dbReference type="Proteomes" id="UP000814033"/>
    </source>
</evidence>
<sequence>MAVPLPATSALTTTTIYSLYPSAAAHCLCYQPAPGPRPLSLDVRFSLSPGAYTHPVVLLQQLRPSGCISSLHVYGQASVARSVLGPLPQQILVGSRTILARLGRPSHDGSFFIGCTVRMSYKQ</sequence>
<name>A0ACB8R249_9AGAM</name>